<dbReference type="InterPro" id="IPR025699">
    <property type="entry name" value="ABC2_memb-like"/>
</dbReference>
<dbReference type="EMBL" id="CP098755">
    <property type="protein sequence ID" value="USG64073.1"/>
    <property type="molecule type" value="Genomic_DNA"/>
</dbReference>
<sequence>MIRLHAVKALFEKECVQLRWMAVLSFCLMGLTPLFGSLLYWLDRPNRSRPWGDWSLHAENIFTRGEGSTFVYLGIVLALILGVRVFANDRADQSNLFLASLPVSKSEIALAKYLAGTAVIQGIAFVHILFFTVMPLFLPAYYSLTGAVCWFLLAGGLLQLVFSIGFLAGSISHRRLGAYETAFLLLLLPSILSKMTEPYSPVFSTGMAVFSPIHAALELSGLVERHAGLSVMVFFLCAGVLGLLSALAIERGWPQGTGSRRLLSAGSKREGDR</sequence>
<keyword evidence="3" id="KW-1185">Reference proteome</keyword>
<dbReference type="Pfam" id="PF13346">
    <property type="entry name" value="ABC2_membrane_5"/>
    <property type="match status" value="1"/>
</dbReference>
<feature type="transmembrane region" description="Helical" evidence="1">
    <location>
        <begin position="229"/>
        <end position="249"/>
    </location>
</feature>
<evidence type="ECO:0000256" key="1">
    <source>
        <dbReference type="SAM" id="Phobius"/>
    </source>
</evidence>
<keyword evidence="1" id="KW-0472">Membrane</keyword>
<feature type="transmembrane region" description="Helical" evidence="1">
    <location>
        <begin position="69"/>
        <end position="87"/>
    </location>
</feature>
<organism evidence="2 3">
    <name type="scientific">Brevibacillus ruminantium</name>
    <dbReference type="NCBI Taxonomy" id="2950604"/>
    <lineage>
        <taxon>Bacteria</taxon>
        <taxon>Bacillati</taxon>
        <taxon>Bacillota</taxon>
        <taxon>Bacilli</taxon>
        <taxon>Bacillales</taxon>
        <taxon>Paenibacillaceae</taxon>
        <taxon>Brevibacillus</taxon>
    </lineage>
</organism>
<keyword evidence="1" id="KW-0812">Transmembrane</keyword>
<feature type="transmembrane region" description="Helical" evidence="1">
    <location>
        <begin position="176"/>
        <end position="193"/>
    </location>
</feature>
<name>A0ABY4WD44_9BACL</name>
<proteinExistence type="predicted"/>
<evidence type="ECO:0000313" key="3">
    <source>
        <dbReference type="Proteomes" id="UP001056500"/>
    </source>
</evidence>
<dbReference type="RefSeq" id="WP_251871174.1">
    <property type="nucleotide sequence ID" value="NZ_CP098755.1"/>
</dbReference>
<feature type="transmembrane region" description="Helical" evidence="1">
    <location>
        <begin position="144"/>
        <end position="169"/>
    </location>
</feature>
<dbReference type="Proteomes" id="UP001056500">
    <property type="component" value="Chromosome"/>
</dbReference>
<evidence type="ECO:0000313" key="2">
    <source>
        <dbReference type="EMBL" id="USG64073.1"/>
    </source>
</evidence>
<protein>
    <submittedName>
        <fullName evidence="2">ABC-2 transporter permease</fullName>
    </submittedName>
</protein>
<feature type="transmembrane region" description="Helical" evidence="1">
    <location>
        <begin position="113"/>
        <end position="138"/>
    </location>
</feature>
<gene>
    <name evidence="2" type="ORF">NDK47_18160</name>
</gene>
<accession>A0ABY4WD44</accession>
<reference evidence="2" key="1">
    <citation type="submission" date="2022-06" db="EMBL/GenBank/DDBJ databases">
        <title>Genome sequencing of Brevibacillus sp. BB3-R1.</title>
        <authorList>
            <person name="Heo J."/>
            <person name="Lee D."/>
            <person name="Won M."/>
            <person name="Han B.-H."/>
            <person name="Hong S.-B."/>
            <person name="Kwon S.-W."/>
        </authorList>
    </citation>
    <scope>NUCLEOTIDE SEQUENCE</scope>
    <source>
        <strain evidence="2">BB3-R1</strain>
    </source>
</reference>
<feature type="transmembrane region" description="Helical" evidence="1">
    <location>
        <begin position="20"/>
        <end position="42"/>
    </location>
</feature>
<keyword evidence="1" id="KW-1133">Transmembrane helix</keyword>